<keyword evidence="3" id="KW-1185">Reference proteome</keyword>
<sequence length="275" mass="31063">MDHANETNTPGIREAKHEAYEPYRESAGINSEDDKAKDLEIGTEKEETVDTSDVPESAGSILNLIKKYPERHNGRWGQNEVGAEKDETKASTYPQNLADMELNKETFGLGHPIRNGVTNTNGLYCQNESEIDTDEYKALIYYQRSTDNNEDGEAIVDTESKSNAPGEEGYRKLVKMEKAAAMKLDREEKVLTNAPCKNPAELDLTEWYQRKEKELEDAPARPGDNRDNETIEDQETSVGIDDEGNKRATGEKSRIHLGETLRDACESWLRKVEEF</sequence>
<accession>A0A8H4AUN2</accession>
<name>A0A8H4AUN2_GIGMA</name>
<evidence type="ECO:0000313" key="3">
    <source>
        <dbReference type="Proteomes" id="UP000439903"/>
    </source>
</evidence>
<dbReference type="EMBL" id="WTPW01000210">
    <property type="protein sequence ID" value="KAF0534630.1"/>
    <property type="molecule type" value="Genomic_DNA"/>
</dbReference>
<evidence type="ECO:0000313" key="2">
    <source>
        <dbReference type="EMBL" id="KAF0534630.1"/>
    </source>
</evidence>
<comment type="caution">
    <text evidence="2">The sequence shown here is derived from an EMBL/GenBank/DDBJ whole genome shotgun (WGS) entry which is preliminary data.</text>
</comment>
<feature type="compositionally biased region" description="Basic and acidic residues" evidence="1">
    <location>
        <begin position="32"/>
        <end position="48"/>
    </location>
</feature>
<organism evidence="2 3">
    <name type="scientific">Gigaspora margarita</name>
    <dbReference type="NCBI Taxonomy" id="4874"/>
    <lineage>
        <taxon>Eukaryota</taxon>
        <taxon>Fungi</taxon>
        <taxon>Fungi incertae sedis</taxon>
        <taxon>Mucoromycota</taxon>
        <taxon>Glomeromycotina</taxon>
        <taxon>Glomeromycetes</taxon>
        <taxon>Diversisporales</taxon>
        <taxon>Gigasporaceae</taxon>
        <taxon>Gigaspora</taxon>
    </lineage>
</organism>
<feature type="region of interest" description="Disordered" evidence="1">
    <location>
        <begin position="72"/>
        <end position="94"/>
    </location>
</feature>
<feature type="compositionally biased region" description="Basic and acidic residues" evidence="1">
    <location>
        <begin position="211"/>
        <end position="229"/>
    </location>
</feature>
<feature type="compositionally biased region" description="Basic and acidic residues" evidence="1">
    <location>
        <begin position="243"/>
        <end position="252"/>
    </location>
</feature>
<feature type="region of interest" description="Disordered" evidence="1">
    <location>
        <begin position="150"/>
        <end position="169"/>
    </location>
</feature>
<feature type="compositionally biased region" description="Basic and acidic residues" evidence="1">
    <location>
        <begin position="13"/>
        <end position="24"/>
    </location>
</feature>
<protein>
    <submittedName>
        <fullName evidence="2">Uncharacterized protein</fullName>
    </submittedName>
</protein>
<proteinExistence type="predicted"/>
<dbReference type="AlphaFoldDB" id="A0A8H4AUN2"/>
<feature type="region of interest" description="Disordered" evidence="1">
    <location>
        <begin position="211"/>
        <end position="252"/>
    </location>
</feature>
<evidence type="ECO:0000256" key="1">
    <source>
        <dbReference type="SAM" id="MobiDB-lite"/>
    </source>
</evidence>
<feature type="region of interest" description="Disordered" evidence="1">
    <location>
        <begin position="1"/>
        <end position="57"/>
    </location>
</feature>
<dbReference type="Proteomes" id="UP000439903">
    <property type="component" value="Unassembled WGS sequence"/>
</dbReference>
<gene>
    <name evidence="2" type="ORF">F8M41_009912</name>
</gene>
<reference evidence="2 3" key="1">
    <citation type="journal article" date="2019" name="Environ. Microbiol.">
        <title>At the nexus of three kingdoms: the genome of the mycorrhizal fungus Gigaspora margarita provides insights into plant, endobacterial and fungal interactions.</title>
        <authorList>
            <person name="Venice F."/>
            <person name="Ghignone S."/>
            <person name="Salvioli di Fossalunga A."/>
            <person name="Amselem J."/>
            <person name="Novero M."/>
            <person name="Xianan X."/>
            <person name="Sedzielewska Toro K."/>
            <person name="Morin E."/>
            <person name="Lipzen A."/>
            <person name="Grigoriev I.V."/>
            <person name="Henrissat B."/>
            <person name="Martin F.M."/>
            <person name="Bonfante P."/>
        </authorList>
    </citation>
    <scope>NUCLEOTIDE SEQUENCE [LARGE SCALE GENOMIC DNA]</scope>
    <source>
        <strain evidence="2 3">BEG34</strain>
    </source>
</reference>
<feature type="compositionally biased region" description="Polar residues" evidence="1">
    <location>
        <begin position="1"/>
        <end position="10"/>
    </location>
</feature>